<dbReference type="AlphaFoldDB" id="A0A645A506"/>
<organism evidence="1">
    <name type="scientific">bioreactor metagenome</name>
    <dbReference type="NCBI Taxonomy" id="1076179"/>
    <lineage>
        <taxon>unclassified sequences</taxon>
        <taxon>metagenomes</taxon>
        <taxon>ecological metagenomes</taxon>
    </lineage>
</organism>
<gene>
    <name evidence="1" type="ORF">SDC9_94050</name>
</gene>
<accession>A0A645A506</accession>
<protein>
    <submittedName>
        <fullName evidence="1">Uncharacterized protein</fullName>
    </submittedName>
</protein>
<proteinExistence type="predicted"/>
<evidence type="ECO:0000313" key="1">
    <source>
        <dbReference type="EMBL" id="MPM47341.1"/>
    </source>
</evidence>
<dbReference type="Gene3D" id="3.40.50.620">
    <property type="entry name" value="HUPs"/>
    <property type="match status" value="1"/>
</dbReference>
<sequence length="84" mass="9712">MVDQIKAYAEKLYTDEEFAERSAKYTFATPFTKESLLYRELFEAEYPGQAHMVKDFWMPNRSWEGCNVNDPSARVLSNYGASAV</sequence>
<dbReference type="InterPro" id="IPR014729">
    <property type="entry name" value="Rossmann-like_a/b/a_fold"/>
</dbReference>
<reference evidence="1" key="1">
    <citation type="submission" date="2019-08" db="EMBL/GenBank/DDBJ databases">
        <authorList>
            <person name="Kucharzyk K."/>
            <person name="Murdoch R.W."/>
            <person name="Higgins S."/>
            <person name="Loffler F."/>
        </authorList>
    </citation>
    <scope>NUCLEOTIDE SEQUENCE</scope>
</reference>
<dbReference type="EMBL" id="VSSQ01011642">
    <property type="protein sequence ID" value="MPM47341.1"/>
    <property type="molecule type" value="Genomic_DNA"/>
</dbReference>
<name>A0A645A506_9ZZZZ</name>
<comment type="caution">
    <text evidence="1">The sequence shown here is derived from an EMBL/GenBank/DDBJ whole genome shotgun (WGS) entry which is preliminary data.</text>
</comment>